<dbReference type="GO" id="GO:0061630">
    <property type="term" value="F:ubiquitin protein ligase activity"/>
    <property type="evidence" value="ECO:0007669"/>
    <property type="project" value="UniProtKB-UniRule"/>
</dbReference>
<evidence type="ECO:0000256" key="3">
    <source>
        <dbReference type="ARBA" id="ARBA00004906"/>
    </source>
</evidence>
<dbReference type="EC" id="2.3.2.27" evidence="11"/>
<evidence type="ECO:0000256" key="5">
    <source>
        <dbReference type="ARBA" id="ARBA00022723"/>
    </source>
</evidence>
<dbReference type="EnsemblPlants" id="Kaladp0026s0026.1.v1.1">
    <property type="protein sequence ID" value="Kaladp0026s0026.1.v1.1.CDS.1"/>
    <property type="gene ID" value="Kaladp0026s0026.v1.1"/>
</dbReference>
<dbReference type="GO" id="GO:0006511">
    <property type="term" value="P:ubiquitin-dependent protein catabolic process"/>
    <property type="evidence" value="ECO:0007669"/>
    <property type="project" value="UniProtKB-UniRule"/>
</dbReference>
<evidence type="ECO:0000256" key="12">
    <source>
        <dbReference type="SAM" id="MobiDB-lite"/>
    </source>
</evidence>
<dbReference type="InterPro" id="IPR045103">
    <property type="entry name" value="RNF5/RNF185-like"/>
</dbReference>
<dbReference type="Gramene" id="Kaladp0026s0026.2.v1.1">
    <property type="protein sequence ID" value="Kaladp0026s0026.2.v1.1.CDS.1"/>
    <property type="gene ID" value="Kaladp0026s0026.v1.1"/>
</dbReference>
<protein>
    <recommendedName>
        <fullName evidence="11">E3 ubiquitin-protein ligase RMA</fullName>
        <ecNumber evidence="11">2.3.2.27</ecNumber>
    </recommendedName>
    <alternativeName>
        <fullName evidence="11">Protein RING membrane-anchor</fullName>
    </alternativeName>
    <alternativeName>
        <fullName evidence="11">RING-type E3 ubiquitin transferase RMA</fullName>
    </alternativeName>
</protein>
<dbReference type="Proteomes" id="UP000594263">
    <property type="component" value="Unplaced"/>
</dbReference>
<evidence type="ECO:0000313" key="15">
    <source>
        <dbReference type="Proteomes" id="UP000594263"/>
    </source>
</evidence>
<keyword evidence="11" id="KW-0256">Endoplasmic reticulum</keyword>
<evidence type="ECO:0000256" key="9">
    <source>
        <dbReference type="ARBA" id="ARBA00023136"/>
    </source>
</evidence>
<dbReference type="UniPathway" id="UPA00143"/>
<dbReference type="Gene3D" id="3.30.40.10">
    <property type="entry name" value="Zinc/RING finger domain, C3HC4 (zinc finger)"/>
    <property type="match status" value="1"/>
</dbReference>
<keyword evidence="15" id="KW-1185">Reference proteome</keyword>
<dbReference type="GO" id="GO:0016567">
    <property type="term" value="P:protein ubiquitination"/>
    <property type="evidence" value="ECO:0007669"/>
    <property type="project" value="UniProtKB-UniPathway"/>
</dbReference>
<dbReference type="Pfam" id="PF00097">
    <property type="entry name" value="zf-C3HC4"/>
    <property type="match status" value="1"/>
</dbReference>
<dbReference type="GO" id="GO:0008270">
    <property type="term" value="F:zinc ion binding"/>
    <property type="evidence" value="ECO:0007669"/>
    <property type="project" value="UniProtKB-KW"/>
</dbReference>
<accession>A0A7N0T8N5</accession>
<dbReference type="InterPro" id="IPR018957">
    <property type="entry name" value="Znf_C3HC4_RING-type"/>
</dbReference>
<proteinExistence type="predicted"/>
<dbReference type="InterPro" id="IPR017907">
    <property type="entry name" value="Znf_RING_CS"/>
</dbReference>
<keyword evidence="9 11" id="KW-0472">Membrane</keyword>
<sequence length="250" mass="28123">MASEYNSLEHTHHQELNKEEESIEQWNSSSDTASRGLTCSSWSGFDCNICLEFVQDPVVTLCGHLYCWPCIYKWIHFNSVSNEESGQGPQCPVCKAQVSSAAVVPLYGRGRDLISSDPEASKCDLAIPERPSAPICSDMSVGSARQLNQHNHEQRQGQFHPQYIPYTTTFSVPRLGVTNSIQPLIDIFGEMVYSRLFGQSITRAYNHSNSYNVAEAYTPRVRRQLMHADQSLGRLCFFVLCGMILCLLLF</sequence>
<evidence type="ECO:0000256" key="1">
    <source>
        <dbReference type="ARBA" id="ARBA00000900"/>
    </source>
</evidence>
<keyword evidence="5 11" id="KW-0479">Metal-binding</keyword>
<feature type="transmembrane region" description="Helical" evidence="11">
    <location>
        <begin position="232"/>
        <end position="249"/>
    </location>
</feature>
<feature type="region of interest" description="Disordered" evidence="12">
    <location>
        <begin position="1"/>
        <end position="27"/>
    </location>
</feature>
<keyword evidence="7 11" id="KW-0833">Ubl conjugation pathway</keyword>
<dbReference type="AlphaFoldDB" id="A0A7N0T8N5"/>
<evidence type="ECO:0000256" key="6">
    <source>
        <dbReference type="ARBA" id="ARBA00022771"/>
    </source>
</evidence>
<dbReference type="PANTHER" id="PTHR12313">
    <property type="entry name" value="E3 UBIQUITIN-PROTEIN LIGASE RNF5-RELATED"/>
    <property type="match status" value="1"/>
</dbReference>
<dbReference type="OMA" id="GQMSMAS"/>
<comment type="pathway">
    <text evidence="3 11">Protein modification; protein ubiquitination.</text>
</comment>
<organism evidence="14 15">
    <name type="scientific">Kalanchoe fedtschenkoi</name>
    <name type="common">Lavender scallops</name>
    <name type="synonym">South American air plant</name>
    <dbReference type="NCBI Taxonomy" id="63787"/>
    <lineage>
        <taxon>Eukaryota</taxon>
        <taxon>Viridiplantae</taxon>
        <taxon>Streptophyta</taxon>
        <taxon>Embryophyta</taxon>
        <taxon>Tracheophyta</taxon>
        <taxon>Spermatophyta</taxon>
        <taxon>Magnoliopsida</taxon>
        <taxon>eudicotyledons</taxon>
        <taxon>Gunneridae</taxon>
        <taxon>Pentapetalae</taxon>
        <taxon>Saxifragales</taxon>
        <taxon>Crassulaceae</taxon>
        <taxon>Kalanchoe</taxon>
    </lineage>
</organism>
<reference evidence="14" key="1">
    <citation type="submission" date="2021-01" db="UniProtKB">
        <authorList>
            <consortium name="EnsemblPlants"/>
        </authorList>
    </citation>
    <scope>IDENTIFICATION</scope>
</reference>
<dbReference type="InterPro" id="IPR001841">
    <property type="entry name" value="Znf_RING"/>
</dbReference>
<evidence type="ECO:0000256" key="4">
    <source>
        <dbReference type="ARBA" id="ARBA00022679"/>
    </source>
</evidence>
<evidence type="ECO:0000259" key="13">
    <source>
        <dbReference type="PROSITE" id="PS50089"/>
    </source>
</evidence>
<keyword evidence="8 11" id="KW-0862">Zinc</keyword>
<keyword evidence="11" id="KW-0812">Transmembrane</keyword>
<dbReference type="EnsemblPlants" id="Kaladp0026s0026.2.v1.1">
    <property type="protein sequence ID" value="Kaladp0026s0026.2.v1.1.CDS.1"/>
    <property type="gene ID" value="Kaladp0026s0026.v1.1"/>
</dbReference>
<evidence type="ECO:0000313" key="14">
    <source>
        <dbReference type="EnsemblPlants" id="Kaladp0026s0026.2.v1.1.CDS.1"/>
    </source>
</evidence>
<keyword evidence="11" id="KW-1133">Transmembrane helix</keyword>
<dbReference type="InterPro" id="IPR013083">
    <property type="entry name" value="Znf_RING/FYVE/PHD"/>
</dbReference>
<feature type="compositionally biased region" description="Basic and acidic residues" evidence="12">
    <location>
        <begin position="7"/>
        <end position="20"/>
    </location>
</feature>
<evidence type="ECO:0000256" key="8">
    <source>
        <dbReference type="ARBA" id="ARBA00022833"/>
    </source>
</evidence>
<dbReference type="GO" id="GO:0005789">
    <property type="term" value="C:endoplasmic reticulum membrane"/>
    <property type="evidence" value="ECO:0007669"/>
    <property type="project" value="UniProtKB-SubCell"/>
</dbReference>
<keyword evidence="4 11" id="KW-0808">Transferase</keyword>
<dbReference type="SUPFAM" id="SSF57850">
    <property type="entry name" value="RING/U-box"/>
    <property type="match status" value="1"/>
</dbReference>
<dbReference type="PROSITE" id="PS00518">
    <property type="entry name" value="ZF_RING_1"/>
    <property type="match status" value="1"/>
</dbReference>
<comment type="subcellular location">
    <subcellularLocation>
        <location evidence="2">Endomembrane system</location>
    </subcellularLocation>
    <subcellularLocation>
        <location evidence="11">Endoplasmic reticulum membrane</location>
        <topology evidence="11">Single-pass type IV membrane protein</topology>
    </subcellularLocation>
</comment>
<dbReference type="Gramene" id="Kaladp0026s0026.1.v1.1">
    <property type="protein sequence ID" value="Kaladp0026s0026.1.v1.1.CDS.1"/>
    <property type="gene ID" value="Kaladp0026s0026.v1.1"/>
</dbReference>
<name>A0A7N0T8N5_KALFE</name>
<feature type="domain" description="RING-type" evidence="13">
    <location>
        <begin position="47"/>
        <end position="95"/>
    </location>
</feature>
<dbReference type="SMART" id="SM00184">
    <property type="entry name" value="RING"/>
    <property type="match status" value="1"/>
</dbReference>
<comment type="domain">
    <text evidence="11">The RING-type zinc finger domain is responsible for E3 ligase activity.</text>
</comment>
<keyword evidence="6 10" id="KW-0863">Zinc-finger</keyword>
<comment type="catalytic activity">
    <reaction evidence="1 11">
        <text>S-ubiquitinyl-[E2 ubiquitin-conjugating enzyme]-L-cysteine + [acceptor protein]-L-lysine = [E2 ubiquitin-conjugating enzyme]-L-cysteine + N(6)-ubiquitinyl-[acceptor protein]-L-lysine.</text>
        <dbReference type="EC" id="2.3.2.27"/>
    </reaction>
</comment>
<dbReference type="PROSITE" id="PS50089">
    <property type="entry name" value="ZF_RING_2"/>
    <property type="match status" value="1"/>
</dbReference>
<comment type="function">
    <text evidence="11">E3 ubiquitin-protein ligase.</text>
</comment>
<evidence type="ECO:0000256" key="7">
    <source>
        <dbReference type="ARBA" id="ARBA00022786"/>
    </source>
</evidence>
<dbReference type="Gramene" id="Kaladp0026s0026.3.v1.1">
    <property type="protein sequence ID" value="Kaladp0026s0026.3.v1.1.CDS.1"/>
    <property type="gene ID" value="Kaladp0026s0026.v1.1"/>
</dbReference>
<evidence type="ECO:0000256" key="2">
    <source>
        <dbReference type="ARBA" id="ARBA00004308"/>
    </source>
</evidence>
<dbReference type="EnsemblPlants" id="Kaladp0026s0026.3.v1.1">
    <property type="protein sequence ID" value="Kaladp0026s0026.3.v1.1.CDS.1"/>
    <property type="gene ID" value="Kaladp0026s0026.v1.1"/>
</dbReference>
<evidence type="ECO:0000256" key="10">
    <source>
        <dbReference type="PROSITE-ProRule" id="PRU00175"/>
    </source>
</evidence>
<evidence type="ECO:0000256" key="11">
    <source>
        <dbReference type="RuleBase" id="RU369090"/>
    </source>
</evidence>